<dbReference type="Proteomes" id="UP000001225">
    <property type="component" value="Chromosome"/>
</dbReference>
<sequence length="155" mass="16401">MLPSTDQTWLRCPVPPAAQPQLTSRRCRNLLEKFIMKKTVICAVSMSLALAAGGAYAADSVSPSNLKNAGPANGDIAKAEMKKASLAHPDAALANNMPKAYMKKARLANHAPALANHAPALANHAPALAYNMPKAYMKKASLSPDAMPKPEMKKA</sequence>
<dbReference type="AlphaFoldDB" id="A9IN90"/>
<dbReference type="KEGG" id="bpt:Bpet2463"/>
<keyword evidence="2" id="KW-1185">Reference proteome</keyword>
<accession>A9IN90</accession>
<proteinExistence type="predicted"/>
<gene>
    <name evidence="1" type="ordered locus">Bpet2463</name>
</gene>
<dbReference type="STRING" id="94624.Bpet2463"/>
<evidence type="ECO:0000313" key="1">
    <source>
        <dbReference type="EMBL" id="CAP42805.1"/>
    </source>
</evidence>
<dbReference type="EMBL" id="AM902716">
    <property type="protein sequence ID" value="CAP42805.1"/>
    <property type="molecule type" value="Genomic_DNA"/>
</dbReference>
<reference evidence="1 2" key="1">
    <citation type="journal article" date="2008" name="BMC Genomics">
        <title>The missing link: Bordetella petrii is endowed with both the metabolic versatility of environmental bacteria and virulence traits of pathogenic Bordetellae.</title>
        <authorList>
            <person name="Gross R."/>
            <person name="Guzman C.A."/>
            <person name="Sebaihia M."/>
            <person name="Martins Dos Santos V.A."/>
            <person name="Pieper D.H."/>
            <person name="Koebnik R."/>
            <person name="Lechner M."/>
            <person name="Bartels D."/>
            <person name="Buhrmester J."/>
            <person name="Choudhuri J.V."/>
            <person name="Ebensen T."/>
            <person name="Gaigalat L."/>
            <person name="Herrmann S."/>
            <person name="Khachane A.N."/>
            <person name="Larisch C."/>
            <person name="Link S."/>
            <person name="Linke B."/>
            <person name="Meyer F."/>
            <person name="Mormann S."/>
            <person name="Nakunst D."/>
            <person name="Rueckert C."/>
            <person name="Schneiker-Bekel S."/>
            <person name="Schulze K."/>
            <person name="Vorhoelter F.J."/>
            <person name="Yevsa T."/>
            <person name="Engle J.T."/>
            <person name="Goldman W.E."/>
            <person name="Puehler A."/>
            <person name="Goebel U.B."/>
            <person name="Goesmann A."/>
            <person name="Bloecker H."/>
            <person name="Kaiser O."/>
            <person name="Martinez-Arias R."/>
        </authorList>
    </citation>
    <scope>NUCLEOTIDE SEQUENCE [LARGE SCALE GENOMIC DNA]</scope>
    <source>
        <strain evidence="2">ATCC BAA-461 / DSM 12804 / CCUG 43448 / CIP 107267 / Se-1111R</strain>
    </source>
</reference>
<evidence type="ECO:0000313" key="2">
    <source>
        <dbReference type="Proteomes" id="UP000001225"/>
    </source>
</evidence>
<protein>
    <submittedName>
        <fullName evidence="1">Uncharacterized protein</fullName>
    </submittedName>
</protein>
<name>A9IN90_BORPD</name>
<organism evidence="1 2">
    <name type="scientific">Bordetella petrii (strain ATCC BAA-461 / DSM 12804 / CCUG 43448 / CIP 107267 / Se-1111R)</name>
    <dbReference type="NCBI Taxonomy" id="340100"/>
    <lineage>
        <taxon>Bacteria</taxon>
        <taxon>Pseudomonadati</taxon>
        <taxon>Pseudomonadota</taxon>
        <taxon>Betaproteobacteria</taxon>
        <taxon>Burkholderiales</taxon>
        <taxon>Alcaligenaceae</taxon>
        <taxon>Bordetella</taxon>
    </lineage>
</organism>